<keyword evidence="6 16" id="KW-0812">Transmembrane</keyword>
<keyword evidence="10 17" id="KW-0472">Membrane</keyword>
<evidence type="ECO:0000259" key="19">
    <source>
        <dbReference type="PROSITE" id="PS50262"/>
    </source>
</evidence>
<dbReference type="SUPFAM" id="SSF57756">
    <property type="entry name" value="Retrovirus zinc finger-like domains"/>
    <property type="match status" value="1"/>
</dbReference>
<name>A0ABN9M267_9NEOB</name>
<evidence type="ECO:0000256" key="12">
    <source>
        <dbReference type="ARBA" id="ARBA00023170"/>
    </source>
</evidence>
<keyword evidence="15" id="KW-0479">Metal-binding</keyword>
<dbReference type="PROSITE" id="PS50878">
    <property type="entry name" value="RT_POL"/>
    <property type="match status" value="1"/>
</dbReference>
<feature type="domain" description="G-protein coupled receptors family 1 profile" evidence="19">
    <location>
        <begin position="525"/>
        <end position="774"/>
    </location>
</feature>
<dbReference type="InterPro" id="IPR021109">
    <property type="entry name" value="Peptidase_aspartic_dom_sf"/>
</dbReference>
<dbReference type="PANTHER" id="PTHR24242">
    <property type="entry name" value="G-PROTEIN COUPLED RECEPTOR"/>
    <property type="match status" value="1"/>
</dbReference>
<dbReference type="CDD" id="cd01647">
    <property type="entry name" value="RT_LTR"/>
    <property type="match status" value="1"/>
</dbReference>
<evidence type="ECO:0000256" key="15">
    <source>
        <dbReference type="PROSITE-ProRule" id="PRU00047"/>
    </source>
</evidence>
<evidence type="ECO:0000256" key="14">
    <source>
        <dbReference type="ARBA" id="ARBA00023224"/>
    </source>
</evidence>
<dbReference type="InterPro" id="IPR000725">
    <property type="entry name" value="Olfact_rcpt"/>
</dbReference>
<keyword evidence="11" id="KW-1015">Disulfide bond</keyword>
<keyword evidence="22" id="KW-1185">Reference proteome</keyword>
<dbReference type="Gene3D" id="3.30.70.270">
    <property type="match status" value="1"/>
</dbReference>
<evidence type="ECO:0000256" key="10">
    <source>
        <dbReference type="ARBA" id="ARBA00023136"/>
    </source>
</evidence>
<dbReference type="InterPro" id="IPR001878">
    <property type="entry name" value="Znf_CCHC"/>
</dbReference>
<evidence type="ECO:0000313" key="22">
    <source>
        <dbReference type="Proteomes" id="UP001176940"/>
    </source>
</evidence>
<accession>A0ABN9M267</accession>
<comment type="similarity">
    <text evidence="2">Belongs to the beta type-B retroviral polymerase family. HERV class-II K(HML-2) pol subfamily.</text>
</comment>
<evidence type="ECO:0000259" key="18">
    <source>
        <dbReference type="PROSITE" id="PS50158"/>
    </source>
</evidence>
<proteinExistence type="inferred from homology"/>
<comment type="subcellular location">
    <subcellularLocation>
        <location evidence="1">Cell membrane</location>
        <topology evidence="1">Multi-pass membrane protein</topology>
    </subcellularLocation>
</comment>
<dbReference type="InterPro" id="IPR000477">
    <property type="entry name" value="RT_dom"/>
</dbReference>
<feature type="transmembrane region" description="Helical" evidence="17">
    <location>
        <begin position="757"/>
        <end position="776"/>
    </location>
</feature>
<sequence>MVGFPMPAGLNESMSLAIQIGRRLRERKSVHHLAVLPEIKPEPMQCDRTMTRAERQEHRRLNGLCFYCGDSTHAISDCPKRTKRFARSAAIGTVQSKFLLSVTLICSLSSYSVMAFVDSGAALNLMDLDYAKRCGFFLEPLQCPFPLRGIDATSLAKNKPQYWAQLTMCMAPAHQEVIRFLVLHNLHDVVVLGLPWLQAHNPVLDWNSMSVSSWGCQGVHGDVPFLSISSSTPSEVPDFLSDYRDVFDEPKSDALPPHRDCDCAMNLIPGSKFPKGRLFNLSMPEHTAMRSYVKESLEKGHIHPSSSPLGAGFFFVAKKDGSLRPCIDYRLLNKITVKFQYPLPLLSDLFARIKGASCFTKIDLRGAYNLVRIRQGDEWKTAFNTPEGHFEYLVMPFGLANAPSVFQSFMHDIFREYLDKFLIVYLDDILIFSDDWESHVKQVEVDASEIGAGAVLSQRGQVESSDCPGVDTVVDRLQQIWTQCIAMDERGNMTTILLLGFPGLYSFRILVFLAIMIIYFTTICGNLLVVTLVVYSRSLHCPMYFFLTQLTISDLMISSDIAPNMLPMILHNGSFISISQCMTQLYFFGSSEASECLLLTTMSYDRYLAICHPLHYSSIMSPMLCLKLIIISWILSFSVALVITGNVSKLQFCQSEVIDHFFCDLDPVMKISCSNILKAKLLSTILSFPVITCPFIIVVISYVYIVRTILRIQSISHRKKAFSTCGSHLTVVSIFYGTLITIYLIPETEKSITLQKILSLAYTVLTPLTNPVIYCLKNKDFKKAFKKTH</sequence>
<evidence type="ECO:0000256" key="8">
    <source>
        <dbReference type="ARBA" id="ARBA00022989"/>
    </source>
</evidence>
<dbReference type="Pfam" id="PF13853">
    <property type="entry name" value="7tm_4"/>
    <property type="match status" value="1"/>
</dbReference>
<dbReference type="Proteomes" id="UP001176940">
    <property type="component" value="Unassembled WGS sequence"/>
</dbReference>
<keyword evidence="15" id="KW-0862">Zinc</keyword>
<reference evidence="21" key="1">
    <citation type="submission" date="2023-07" db="EMBL/GenBank/DDBJ databases">
        <authorList>
            <person name="Stuckert A."/>
        </authorList>
    </citation>
    <scope>NUCLEOTIDE SEQUENCE</scope>
</reference>
<organism evidence="21 22">
    <name type="scientific">Ranitomeya imitator</name>
    <name type="common">mimic poison frog</name>
    <dbReference type="NCBI Taxonomy" id="111125"/>
    <lineage>
        <taxon>Eukaryota</taxon>
        <taxon>Metazoa</taxon>
        <taxon>Chordata</taxon>
        <taxon>Craniata</taxon>
        <taxon>Vertebrata</taxon>
        <taxon>Euteleostomi</taxon>
        <taxon>Amphibia</taxon>
        <taxon>Batrachia</taxon>
        <taxon>Anura</taxon>
        <taxon>Neobatrachia</taxon>
        <taxon>Hyloidea</taxon>
        <taxon>Dendrobatidae</taxon>
        <taxon>Dendrobatinae</taxon>
        <taxon>Ranitomeya</taxon>
    </lineage>
</organism>
<evidence type="ECO:0000256" key="4">
    <source>
        <dbReference type="ARBA" id="ARBA00022475"/>
    </source>
</evidence>
<comment type="caution">
    <text evidence="21">The sequence shown here is derived from an EMBL/GenBank/DDBJ whole genome shotgun (WGS) entry which is preliminary data.</text>
</comment>
<keyword evidence="15" id="KW-0863">Zinc-finger</keyword>
<dbReference type="InterPro" id="IPR017452">
    <property type="entry name" value="GPCR_Rhodpsn_7TM"/>
</dbReference>
<evidence type="ECO:0000256" key="5">
    <source>
        <dbReference type="ARBA" id="ARBA00022606"/>
    </source>
</evidence>
<evidence type="ECO:0000256" key="17">
    <source>
        <dbReference type="SAM" id="Phobius"/>
    </source>
</evidence>
<evidence type="ECO:0000256" key="16">
    <source>
        <dbReference type="RuleBase" id="RU000688"/>
    </source>
</evidence>
<dbReference type="InterPro" id="IPR043128">
    <property type="entry name" value="Rev_trsase/Diguanyl_cyclase"/>
</dbReference>
<dbReference type="Pfam" id="PF00078">
    <property type="entry name" value="RVT_1"/>
    <property type="match status" value="1"/>
</dbReference>
<dbReference type="Gene3D" id="1.20.1070.10">
    <property type="entry name" value="Rhodopsin 7-helix transmembrane proteins"/>
    <property type="match status" value="1"/>
</dbReference>
<feature type="domain" description="CCHC-type" evidence="18">
    <location>
        <begin position="65"/>
        <end position="80"/>
    </location>
</feature>
<feature type="transmembrane region" description="Helical" evidence="17">
    <location>
        <begin position="624"/>
        <end position="643"/>
    </location>
</feature>
<dbReference type="InterPro" id="IPR036875">
    <property type="entry name" value="Znf_CCHC_sf"/>
</dbReference>
<keyword evidence="5" id="KW-0716">Sensory transduction</keyword>
<dbReference type="Gene3D" id="3.10.10.10">
    <property type="entry name" value="HIV Type 1 Reverse Transcriptase, subunit A, domain 1"/>
    <property type="match status" value="1"/>
</dbReference>
<feature type="transmembrane region" description="Helical" evidence="17">
    <location>
        <begin position="726"/>
        <end position="745"/>
    </location>
</feature>
<evidence type="ECO:0000256" key="3">
    <source>
        <dbReference type="ARBA" id="ARBA00012180"/>
    </source>
</evidence>
<dbReference type="CDD" id="cd15911">
    <property type="entry name" value="7tmA_OR11A-like"/>
    <property type="match status" value="1"/>
</dbReference>
<dbReference type="InterPro" id="IPR000276">
    <property type="entry name" value="GPCR_Rhodpsn"/>
</dbReference>
<keyword evidence="8 17" id="KW-1133">Transmembrane helix</keyword>
<keyword evidence="13" id="KW-0325">Glycoprotein</keyword>
<dbReference type="EMBL" id="CAUEEQ010037785">
    <property type="protein sequence ID" value="CAJ0954126.1"/>
    <property type="molecule type" value="Genomic_DNA"/>
</dbReference>
<evidence type="ECO:0000256" key="7">
    <source>
        <dbReference type="ARBA" id="ARBA00022725"/>
    </source>
</evidence>
<dbReference type="SUPFAM" id="SSF56672">
    <property type="entry name" value="DNA/RNA polymerases"/>
    <property type="match status" value="1"/>
</dbReference>
<dbReference type="PRINTS" id="PR00245">
    <property type="entry name" value="OLFACTORYR"/>
</dbReference>
<dbReference type="PROSITE" id="PS00237">
    <property type="entry name" value="G_PROTEIN_RECEP_F1_1"/>
    <property type="match status" value="1"/>
</dbReference>
<keyword evidence="9 16" id="KW-0297">G-protein coupled receptor</keyword>
<feature type="domain" description="Reverse transcriptase" evidence="20">
    <location>
        <begin position="297"/>
        <end position="474"/>
    </location>
</feature>
<dbReference type="PROSITE" id="PS50158">
    <property type="entry name" value="ZF_CCHC"/>
    <property type="match status" value="1"/>
</dbReference>
<dbReference type="SUPFAM" id="SSF81321">
    <property type="entry name" value="Family A G protein-coupled receptor-like"/>
    <property type="match status" value="1"/>
</dbReference>
<evidence type="ECO:0000256" key="1">
    <source>
        <dbReference type="ARBA" id="ARBA00004651"/>
    </source>
</evidence>
<keyword evidence="12 16" id="KW-0675">Receptor</keyword>
<keyword evidence="14 16" id="KW-0807">Transducer</keyword>
<dbReference type="InterPro" id="IPR043502">
    <property type="entry name" value="DNA/RNA_pol_sf"/>
</dbReference>
<evidence type="ECO:0000256" key="2">
    <source>
        <dbReference type="ARBA" id="ARBA00010879"/>
    </source>
</evidence>
<feature type="transmembrane region" description="Helical" evidence="17">
    <location>
        <begin position="685"/>
        <end position="705"/>
    </location>
</feature>
<feature type="transmembrane region" description="Helical" evidence="17">
    <location>
        <begin position="509"/>
        <end position="535"/>
    </location>
</feature>
<evidence type="ECO:0000313" key="21">
    <source>
        <dbReference type="EMBL" id="CAJ0954126.1"/>
    </source>
</evidence>
<dbReference type="SUPFAM" id="SSF50630">
    <property type="entry name" value="Acid proteases"/>
    <property type="match status" value="1"/>
</dbReference>
<evidence type="ECO:0000259" key="20">
    <source>
        <dbReference type="PROSITE" id="PS50878"/>
    </source>
</evidence>
<dbReference type="CDD" id="cd00303">
    <property type="entry name" value="retropepsin_like"/>
    <property type="match status" value="1"/>
</dbReference>
<evidence type="ECO:0000256" key="13">
    <source>
        <dbReference type="ARBA" id="ARBA00023180"/>
    </source>
</evidence>
<dbReference type="PRINTS" id="PR00237">
    <property type="entry name" value="GPCRRHODOPSN"/>
</dbReference>
<keyword evidence="7" id="KW-0552">Olfaction</keyword>
<evidence type="ECO:0000256" key="9">
    <source>
        <dbReference type="ARBA" id="ARBA00023040"/>
    </source>
</evidence>
<dbReference type="InterPro" id="IPR050939">
    <property type="entry name" value="Olfactory_GPCR1"/>
</dbReference>
<evidence type="ECO:0000256" key="11">
    <source>
        <dbReference type="ARBA" id="ARBA00023157"/>
    </source>
</evidence>
<dbReference type="PANTHER" id="PTHR24242:SF253">
    <property type="entry name" value="OLFACTORY RECEPTOR-RELATED"/>
    <property type="match status" value="1"/>
</dbReference>
<dbReference type="PROSITE" id="PS50262">
    <property type="entry name" value="G_PROTEIN_RECEP_F1_2"/>
    <property type="match status" value="1"/>
</dbReference>
<protein>
    <recommendedName>
        <fullName evidence="3">ribonuclease H</fullName>
        <ecNumber evidence="3">3.1.26.4</ecNumber>
    </recommendedName>
</protein>
<gene>
    <name evidence="21" type="ORF">RIMI_LOCUS14570759</name>
</gene>
<dbReference type="EC" id="3.1.26.4" evidence="3"/>
<dbReference type="Gene3D" id="2.40.70.10">
    <property type="entry name" value="Acid Proteases"/>
    <property type="match status" value="1"/>
</dbReference>
<comment type="similarity">
    <text evidence="16">Belongs to the G-protein coupled receptor 1 family.</text>
</comment>
<evidence type="ECO:0000256" key="6">
    <source>
        <dbReference type="ARBA" id="ARBA00022692"/>
    </source>
</evidence>
<keyword evidence="4" id="KW-1003">Cell membrane</keyword>